<feature type="domain" description="ABC transmembrane type-1" evidence="8">
    <location>
        <begin position="86"/>
        <end position="302"/>
    </location>
</feature>
<dbReference type="InterPro" id="IPR035906">
    <property type="entry name" value="MetI-like_sf"/>
</dbReference>
<dbReference type="CDD" id="cd06261">
    <property type="entry name" value="TM_PBP2"/>
    <property type="match status" value="1"/>
</dbReference>
<dbReference type="GO" id="GO:0005886">
    <property type="term" value="C:plasma membrane"/>
    <property type="evidence" value="ECO:0007669"/>
    <property type="project" value="UniProtKB-SubCell"/>
</dbReference>
<feature type="transmembrane region" description="Helical" evidence="7">
    <location>
        <begin position="127"/>
        <end position="145"/>
    </location>
</feature>
<dbReference type="RefSeq" id="WP_089752806.1">
    <property type="nucleotide sequence ID" value="NZ_FOOG01000028.1"/>
</dbReference>
<feature type="transmembrane region" description="Helical" evidence="7">
    <location>
        <begin position="281"/>
        <end position="305"/>
    </location>
</feature>
<dbReference type="Gene3D" id="1.10.3720.10">
    <property type="entry name" value="MetI-like"/>
    <property type="match status" value="1"/>
</dbReference>
<dbReference type="GO" id="GO:0055085">
    <property type="term" value="P:transmembrane transport"/>
    <property type="evidence" value="ECO:0007669"/>
    <property type="project" value="InterPro"/>
</dbReference>
<dbReference type="InterPro" id="IPR000515">
    <property type="entry name" value="MetI-like"/>
</dbReference>
<feature type="transmembrane region" description="Helical" evidence="7">
    <location>
        <begin position="30"/>
        <end position="56"/>
    </location>
</feature>
<evidence type="ECO:0000256" key="4">
    <source>
        <dbReference type="ARBA" id="ARBA00022692"/>
    </source>
</evidence>
<proteinExistence type="inferred from homology"/>
<evidence type="ECO:0000313" key="10">
    <source>
        <dbReference type="Proteomes" id="UP000198897"/>
    </source>
</evidence>
<feature type="transmembrane region" description="Helical" evidence="7">
    <location>
        <begin position="227"/>
        <end position="248"/>
    </location>
</feature>
<comment type="subcellular location">
    <subcellularLocation>
        <location evidence="1 7">Cell membrane</location>
        <topology evidence="1 7">Multi-pass membrane protein</topology>
    </subcellularLocation>
</comment>
<evidence type="ECO:0000256" key="2">
    <source>
        <dbReference type="ARBA" id="ARBA00022448"/>
    </source>
</evidence>
<keyword evidence="10" id="KW-1185">Reference proteome</keyword>
<keyword evidence="4 7" id="KW-0812">Transmembrane</keyword>
<evidence type="ECO:0000256" key="7">
    <source>
        <dbReference type="RuleBase" id="RU363032"/>
    </source>
</evidence>
<accession>A0A1I2Q6R9</accession>
<sequence>MELTRARAKDKAEPKKRKLSESKKDMLSGYLYVAPFFIIFGIIGLYPAIFSIYLAFQKWSGFGEMEYVGMQNFTLVLQDPLFWKSLYNTLIIGVMGTAPQLLVGIILAYFLNLAVIKFTNFFRVTIFMPYITSMVAVALVFGVFFSNNESALANYVIGWFGVDPINWKTSEWGAKIAISLMVFWRWVGYNTIIYLAGLQSIPKDLYEAAKIDGANGVQQFFHITIPLLKPFIVLTVFMSTVGALQLFAEPTVFLGGSAFNRDEAMTVVMYLYRDAFNLNSFGTASATAVLLLIIIVIIASINTWLTSGSKRRKKVRAKHAKG</sequence>
<keyword evidence="2 7" id="KW-0813">Transport</keyword>
<evidence type="ECO:0000313" key="9">
    <source>
        <dbReference type="EMBL" id="SFG21506.1"/>
    </source>
</evidence>
<evidence type="ECO:0000259" key="8">
    <source>
        <dbReference type="PROSITE" id="PS50928"/>
    </source>
</evidence>
<evidence type="ECO:0000256" key="3">
    <source>
        <dbReference type="ARBA" id="ARBA00022475"/>
    </source>
</evidence>
<dbReference type="Proteomes" id="UP000198897">
    <property type="component" value="Unassembled WGS sequence"/>
</dbReference>
<evidence type="ECO:0000256" key="5">
    <source>
        <dbReference type="ARBA" id="ARBA00022989"/>
    </source>
</evidence>
<comment type="similarity">
    <text evidence="7">Belongs to the binding-protein-dependent transport system permease family.</text>
</comment>
<dbReference type="EMBL" id="FOOG01000028">
    <property type="protein sequence ID" value="SFG21506.1"/>
    <property type="molecule type" value="Genomic_DNA"/>
</dbReference>
<dbReference type="PANTHER" id="PTHR30193">
    <property type="entry name" value="ABC TRANSPORTER PERMEASE PROTEIN"/>
    <property type="match status" value="1"/>
</dbReference>
<dbReference type="OrthoDB" id="9787541at2"/>
<dbReference type="Pfam" id="PF00528">
    <property type="entry name" value="BPD_transp_1"/>
    <property type="match status" value="1"/>
</dbReference>
<feature type="transmembrane region" description="Helical" evidence="7">
    <location>
        <begin position="176"/>
        <end position="196"/>
    </location>
</feature>
<dbReference type="PROSITE" id="PS50928">
    <property type="entry name" value="ABC_TM1"/>
    <property type="match status" value="1"/>
</dbReference>
<keyword evidence="3" id="KW-1003">Cell membrane</keyword>
<protein>
    <submittedName>
        <fullName evidence="9">Carbohydrate ABC transporter membrane protein 1, CUT1 family</fullName>
    </submittedName>
</protein>
<dbReference type="SUPFAM" id="SSF161098">
    <property type="entry name" value="MetI-like"/>
    <property type="match status" value="1"/>
</dbReference>
<evidence type="ECO:0000256" key="1">
    <source>
        <dbReference type="ARBA" id="ARBA00004651"/>
    </source>
</evidence>
<dbReference type="PANTHER" id="PTHR30193:SF37">
    <property type="entry name" value="INNER MEMBRANE ABC TRANSPORTER PERMEASE PROTEIN YCJO"/>
    <property type="match status" value="1"/>
</dbReference>
<name>A0A1I2Q6R9_9BACI</name>
<keyword evidence="6 7" id="KW-0472">Membrane</keyword>
<keyword evidence="5 7" id="KW-1133">Transmembrane helix</keyword>
<feature type="transmembrane region" description="Helical" evidence="7">
    <location>
        <begin position="90"/>
        <end position="115"/>
    </location>
</feature>
<dbReference type="InterPro" id="IPR051393">
    <property type="entry name" value="ABC_transporter_permease"/>
</dbReference>
<evidence type="ECO:0000256" key="6">
    <source>
        <dbReference type="ARBA" id="ARBA00023136"/>
    </source>
</evidence>
<organism evidence="9 10">
    <name type="scientific">Halobacillus alkaliphilus</name>
    <dbReference type="NCBI Taxonomy" id="396056"/>
    <lineage>
        <taxon>Bacteria</taxon>
        <taxon>Bacillati</taxon>
        <taxon>Bacillota</taxon>
        <taxon>Bacilli</taxon>
        <taxon>Bacillales</taxon>
        <taxon>Bacillaceae</taxon>
        <taxon>Halobacillus</taxon>
    </lineage>
</organism>
<dbReference type="AlphaFoldDB" id="A0A1I2Q6R9"/>
<reference evidence="10" key="1">
    <citation type="submission" date="2016-10" db="EMBL/GenBank/DDBJ databases">
        <authorList>
            <person name="Varghese N."/>
            <person name="Submissions S."/>
        </authorList>
    </citation>
    <scope>NUCLEOTIDE SEQUENCE [LARGE SCALE GENOMIC DNA]</scope>
    <source>
        <strain evidence="10">FP5</strain>
    </source>
</reference>
<gene>
    <name evidence="9" type="ORF">SAMN05216353_12827</name>
</gene>